<dbReference type="Gene3D" id="1.20.910.10">
    <property type="entry name" value="Heme oxygenase-like"/>
    <property type="match status" value="1"/>
</dbReference>
<keyword evidence="2" id="KW-1185">Reference proteome</keyword>
<accession>A0A939G090</accession>
<gene>
    <name evidence="1" type="ORF">J1C48_16115</name>
</gene>
<sequence>MTDSSIPQNAFDPRLAAPEKETSLRDFLRQQTRDSHTSLDRRLASIGNGEMKIDDYYNFILMNLAAYRALETFLSQYMHNTTDLFFVWLRGNRHHLEIDAAAMALPAIETPTFSMPSFGTPEQAGLAYVLEGARAGARFVHRQLQKSEFFVPSTKLSAEFLAGAFDRDHESHSFARLAPDIIGDRASTRALTAALSTFTLFSHALDQALGRRADHVVDTDAPLEICQ</sequence>
<dbReference type="Proteomes" id="UP000664122">
    <property type="component" value="Unassembled WGS sequence"/>
</dbReference>
<comment type="caution">
    <text evidence="1">The sequence shown here is derived from an EMBL/GenBank/DDBJ whole genome shotgun (WGS) entry which is preliminary data.</text>
</comment>
<dbReference type="CDD" id="cd19166">
    <property type="entry name" value="HemeO-bac"/>
    <property type="match status" value="1"/>
</dbReference>
<dbReference type="RefSeq" id="WP_207259023.1">
    <property type="nucleotide sequence ID" value="NZ_JAFMPP010000016.1"/>
</dbReference>
<protein>
    <submittedName>
        <fullName evidence="1">Biliverdin-producing heme oxygenase</fullName>
    </submittedName>
</protein>
<name>A0A939G090_9HYPH</name>
<organism evidence="1 2">
    <name type="scientific">Jiella flava</name>
    <dbReference type="NCBI Taxonomy" id="2816857"/>
    <lineage>
        <taxon>Bacteria</taxon>
        <taxon>Pseudomonadati</taxon>
        <taxon>Pseudomonadota</taxon>
        <taxon>Alphaproteobacteria</taxon>
        <taxon>Hyphomicrobiales</taxon>
        <taxon>Aurantimonadaceae</taxon>
        <taxon>Jiella</taxon>
    </lineage>
</organism>
<reference evidence="1" key="1">
    <citation type="submission" date="2021-03" db="EMBL/GenBank/DDBJ databases">
        <title>Whole genome sequence of Jiella sp. CQZ9-1.</title>
        <authorList>
            <person name="Tuo L."/>
        </authorList>
    </citation>
    <scope>NUCLEOTIDE SEQUENCE</scope>
    <source>
        <strain evidence="1">CQZ9-1</strain>
    </source>
</reference>
<evidence type="ECO:0000313" key="2">
    <source>
        <dbReference type="Proteomes" id="UP000664122"/>
    </source>
</evidence>
<evidence type="ECO:0000313" key="1">
    <source>
        <dbReference type="EMBL" id="MBO0664104.1"/>
    </source>
</evidence>
<proteinExistence type="predicted"/>
<dbReference type="InterPro" id="IPR016084">
    <property type="entry name" value="Haem_Oase-like_multi-hlx"/>
</dbReference>
<dbReference type="SUPFAM" id="SSF48613">
    <property type="entry name" value="Heme oxygenase-like"/>
    <property type="match status" value="1"/>
</dbReference>
<dbReference type="AlphaFoldDB" id="A0A939G090"/>
<dbReference type="EMBL" id="JAFMPP010000016">
    <property type="protein sequence ID" value="MBO0664104.1"/>
    <property type="molecule type" value="Genomic_DNA"/>
</dbReference>